<accession>A0A7T8K1F3</accession>
<proteinExistence type="predicted"/>
<dbReference type="AlphaFoldDB" id="A0A7T8K1F3"/>
<evidence type="ECO:0000313" key="2">
    <source>
        <dbReference type="Proteomes" id="UP000595437"/>
    </source>
</evidence>
<organism evidence="1 2">
    <name type="scientific">Caligus rogercresseyi</name>
    <name type="common">Sea louse</name>
    <dbReference type="NCBI Taxonomy" id="217165"/>
    <lineage>
        <taxon>Eukaryota</taxon>
        <taxon>Metazoa</taxon>
        <taxon>Ecdysozoa</taxon>
        <taxon>Arthropoda</taxon>
        <taxon>Crustacea</taxon>
        <taxon>Multicrustacea</taxon>
        <taxon>Hexanauplia</taxon>
        <taxon>Copepoda</taxon>
        <taxon>Siphonostomatoida</taxon>
        <taxon>Caligidae</taxon>
        <taxon>Caligus</taxon>
    </lineage>
</organism>
<name>A0A7T8K1F3_CALRO</name>
<dbReference type="OrthoDB" id="8374233at2759"/>
<protein>
    <submittedName>
        <fullName evidence="1">Uncharacterized protein</fullName>
    </submittedName>
</protein>
<gene>
    <name evidence="1" type="ORF">FKW44_016798</name>
</gene>
<keyword evidence="2" id="KW-1185">Reference proteome</keyword>
<reference evidence="2" key="1">
    <citation type="submission" date="2021-01" db="EMBL/GenBank/DDBJ databases">
        <title>Caligus Genome Assembly.</title>
        <authorList>
            <person name="Gallardo-Escarate C."/>
        </authorList>
    </citation>
    <scope>NUCLEOTIDE SEQUENCE [LARGE SCALE GENOMIC DNA]</scope>
</reference>
<dbReference type="EMBL" id="CP045900">
    <property type="protein sequence ID" value="QQP42204.1"/>
    <property type="molecule type" value="Genomic_DNA"/>
</dbReference>
<sequence length="58" mass="6549">MNVDKKTIGTAVHEDLRSKSYMLKVRRTLLEASKAKIGSRTICPCSGRKRYGPLEQLL</sequence>
<dbReference type="Proteomes" id="UP000595437">
    <property type="component" value="Chromosome 11"/>
</dbReference>
<evidence type="ECO:0000313" key="1">
    <source>
        <dbReference type="EMBL" id="QQP42204.1"/>
    </source>
</evidence>